<evidence type="ECO:0000256" key="5">
    <source>
        <dbReference type="ARBA" id="ARBA00022963"/>
    </source>
</evidence>
<keyword evidence="5 9" id="KW-0442">Lipid degradation</keyword>
<keyword evidence="13" id="KW-1185">Reference proteome</keyword>
<dbReference type="InterPro" id="IPR016035">
    <property type="entry name" value="Acyl_Trfase/lysoPLipase"/>
</dbReference>
<gene>
    <name evidence="12" type="ORF">BABINDRAFT_26830</name>
</gene>
<feature type="chain" id="PRO_5009027394" description="Lysophospholipase" evidence="10">
    <location>
        <begin position="19"/>
        <end position="607"/>
    </location>
</feature>
<dbReference type="STRING" id="984486.A0A1E3QU62"/>
<dbReference type="OrthoDB" id="4084751at2759"/>
<keyword evidence="6 9" id="KW-0443">Lipid metabolism</keyword>
<dbReference type="GO" id="GO:0005576">
    <property type="term" value="C:extracellular region"/>
    <property type="evidence" value="ECO:0007669"/>
    <property type="project" value="TreeGrafter"/>
</dbReference>
<comment type="catalytic activity">
    <reaction evidence="10">
        <text>a 1-acyl-sn-glycero-3-phosphocholine + H2O = sn-glycerol 3-phosphocholine + a fatty acid + H(+)</text>
        <dbReference type="Rhea" id="RHEA:15177"/>
        <dbReference type="ChEBI" id="CHEBI:15377"/>
        <dbReference type="ChEBI" id="CHEBI:15378"/>
        <dbReference type="ChEBI" id="CHEBI:16870"/>
        <dbReference type="ChEBI" id="CHEBI:28868"/>
        <dbReference type="ChEBI" id="CHEBI:58168"/>
        <dbReference type="EC" id="3.1.1.5"/>
    </reaction>
</comment>
<dbReference type="SUPFAM" id="SSF52151">
    <property type="entry name" value="FabD/lysophospholipase-like"/>
    <property type="match status" value="1"/>
</dbReference>
<sequence length="607" mass="66404">MKISSLFVTGALVTRALAESPSGNYAPGKIACPSLNDGESLVRKANGLSKDEQEWVAARHEKTDEALLNFLQNANMTDFDASTFLSTQANNSINIGLAVSGGGYRAMLVGAGQLAALDNRTEGAIEHGLGGLLQAATYLTGLSGGSWLVGTLAMNNFTSVEQILDDGVLWNLTTTQQLLNTDNNTELYDHLNYWEDSDGFTGIKNEIAAKVAAGFNTTLSDAWGLGLSHAFFEPNDNNYGAPLLWTDLRDRSIFSDHDMPFPILVSVGREPNTFVTNENSTVFEFSPFEMGSWDPSLNAFSDLKYAGTNVTNGVPNSDQCIAGFDNAAFLMGTSASLFNTFLTTLNGTTSLSIPAIYQTFLTKYLTYLQNSYQDIALWSPNPFLGTNYTTNENSKITHNSSLYLVDGGEDGEIIPLPPLLVPDRSVDVVFAFDNDAWPSGTALIATYERQFVEQGSSIVCPYVPDSYSFLQQNLTARPTFFGCDAKNLTTLNANGDIPPLVVYIANRPFDFYSNTSTFELSYTDEDKKLMVVNGFETMSRYNLTLDSEWQACVGCAVIRREQERQNITQSDQCKQCFERYCWDGTISNPATDGGLLVNFTMTGFTNG</sequence>
<dbReference type="GO" id="GO:0005886">
    <property type="term" value="C:plasma membrane"/>
    <property type="evidence" value="ECO:0007669"/>
    <property type="project" value="TreeGrafter"/>
</dbReference>
<name>A0A1E3QU62_9ASCO</name>
<keyword evidence="4 9" id="KW-0378">Hydrolase</keyword>
<evidence type="ECO:0000256" key="1">
    <source>
        <dbReference type="ARBA" id="ARBA00008780"/>
    </source>
</evidence>
<dbReference type="AlphaFoldDB" id="A0A1E3QU62"/>
<feature type="domain" description="PLA2c" evidence="11">
    <location>
        <begin position="31"/>
        <end position="587"/>
    </location>
</feature>
<reference evidence="13" key="1">
    <citation type="submission" date="2016-05" db="EMBL/GenBank/DDBJ databases">
        <title>Comparative genomics of biotechnologically important yeasts.</title>
        <authorList>
            <consortium name="DOE Joint Genome Institute"/>
            <person name="Riley R."/>
            <person name="Haridas S."/>
            <person name="Wolfe K.H."/>
            <person name="Lopes M.R."/>
            <person name="Hittinger C.T."/>
            <person name="Goker M."/>
            <person name="Salamov A."/>
            <person name="Wisecaver J."/>
            <person name="Long T.M."/>
            <person name="Aerts A.L."/>
            <person name="Barry K."/>
            <person name="Choi C."/>
            <person name="Clum A."/>
            <person name="Coughlan A.Y."/>
            <person name="Deshpande S."/>
            <person name="Douglass A.P."/>
            <person name="Hanson S.J."/>
            <person name="Klenk H.-P."/>
            <person name="Labutti K."/>
            <person name="Lapidus A."/>
            <person name="Lindquist E."/>
            <person name="Lipzen A."/>
            <person name="Meier-Kolthoff J.P."/>
            <person name="Ohm R.A."/>
            <person name="Otillar R.P."/>
            <person name="Pangilinan J."/>
            <person name="Peng Y."/>
            <person name="Rokas A."/>
            <person name="Rosa C.A."/>
            <person name="Scheuner C."/>
            <person name="Sibirny A.A."/>
            <person name="Slot J.C."/>
            <person name="Stielow J.B."/>
            <person name="Sun H."/>
            <person name="Kurtzman C.P."/>
            <person name="Blackwell M."/>
            <person name="Grigoriev I.V."/>
            <person name="Jeffries T.W."/>
        </authorList>
    </citation>
    <scope>NUCLEOTIDE SEQUENCE [LARGE SCALE GENOMIC DNA]</scope>
    <source>
        <strain evidence="13">NRRL Y-12698</strain>
    </source>
</reference>
<dbReference type="PANTHER" id="PTHR10728:SF33">
    <property type="entry name" value="LYSOPHOSPHOLIPASE 1-RELATED"/>
    <property type="match status" value="1"/>
</dbReference>
<dbReference type="EC" id="3.1.1.5" evidence="2 10"/>
<dbReference type="GO" id="GO:0004622">
    <property type="term" value="F:phosphatidylcholine lysophospholipase activity"/>
    <property type="evidence" value="ECO:0007669"/>
    <property type="project" value="UniProtKB-EC"/>
</dbReference>
<dbReference type="EMBL" id="KV454428">
    <property type="protein sequence ID" value="ODQ81209.1"/>
    <property type="molecule type" value="Genomic_DNA"/>
</dbReference>
<dbReference type="PANTHER" id="PTHR10728">
    <property type="entry name" value="CYTOSOLIC PHOSPHOLIPASE A2"/>
    <property type="match status" value="1"/>
</dbReference>
<dbReference type="Proteomes" id="UP000094336">
    <property type="component" value="Unassembled WGS sequence"/>
</dbReference>
<dbReference type="InterPro" id="IPR002642">
    <property type="entry name" value="LysoPLipase_cat_dom"/>
</dbReference>
<proteinExistence type="inferred from homology"/>
<dbReference type="PROSITE" id="PS51210">
    <property type="entry name" value="PLA2C"/>
    <property type="match status" value="1"/>
</dbReference>
<organism evidence="12 13">
    <name type="scientific">Babjeviella inositovora NRRL Y-12698</name>
    <dbReference type="NCBI Taxonomy" id="984486"/>
    <lineage>
        <taxon>Eukaryota</taxon>
        <taxon>Fungi</taxon>
        <taxon>Dikarya</taxon>
        <taxon>Ascomycota</taxon>
        <taxon>Saccharomycotina</taxon>
        <taxon>Pichiomycetes</taxon>
        <taxon>Serinales incertae sedis</taxon>
        <taxon>Babjeviella</taxon>
    </lineage>
</organism>
<dbReference type="SMART" id="SM00022">
    <property type="entry name" value="PLAc"/>
    <property type="match status" value="1"/>
</dbReference>
<keyword evidence="7" id="KW-0325">Glycoprotein</keyword>
<dbReference type="GO" id="GO:0005783">
    <property type="term" value="C:endoplasmic reticulum"/>
    <property type="evidence" value="ECO:0007669"/>
    <property type="project" value="TreeGrafter"/>
</dbReference>
<dbReference type="RefSeq" id="XP_018986537.1">
    <property type="nucleotide sequence ID" value="XM_019131389.1"/>
</dbReference>
<dbReference type="Gene3D" id="3.40.1090.10">
    <property type="entry name" value="Cytosolic phospholipase A2 catalytic domain"/>
    <property type="match status" value="1"/>
</dbReference>
<evidence type="ECO:0000256" key="9">
    <source>
        <dbReference type="PROSITE-ProRule" id="PRU00555"/>
    </source>
</evidence>
<feature type="signal peptide" evidence="10">
    <location>
        <begin position="1"/>
        <end position="18"/>
    </location>
</feature>
<evidence type="ECO:0000256" key="4">
    <source>
        <dbReference type="ARBA" id="ARBA00022801"/>
    </source>
</evidence>
<comment type="function">
    <text evidence="8">Catalyzes the release of fatty acids from lysophospholipids. Phospholipase B may well contribute to pathogenicity by abetting the fungus in damaging and traversing host cell membranes, processes which likely increase the rapidity of disseminated infection.</text>
</comment>
<evidence type="ECO:0000259" key="11">
    <source>
        <dbReference type="PROSITE" id="PS51210"/>
    </source>
</evidence>
<keyword evidence="3 10" id="KW-0732">Signal</keyword>
<comment type="similarity">
    <text evidence="1 10">Belongs to the lysophospholipase family.</text>
</comment>
<feature type="non-terminal residue" evidence="12">
    <location>
        <position position="607"/>
    </location>
</feature>
<evidence type="ECO:0000256" key="2">
    <source>
        <dbReference type="ARBA" id="ARBA00013274"/>
    </source>
</evidence>
<evidence type="ECO:0000313" key="13">
    <source>
        <dbReference type="Proteomes" id="UP000094336"/>
    </source>
</evidence>
<dbReference type="GeneID" id="30149242"/>
<dbReference type="GO" id="GO:0005829">
    <property type="term" value="C:cytosol"/>
    <property type="evidence" value="ECO:0007669"/>
    <property type="project" value="TreeGrafter"/>
</dbReference>
<evidence type="ECO:0000256" key="10">
    <source>
        <dbReference type="RuleBase" id="RU362103"/>
    </source>
</evidence>
<dbReference type="GO" id="GO:0046475">
    <property type="term" value="P:glycerophospholipid catabolic process"/>
    <property type="evidence" value="ECO:0007669"/>
    <property type="project" value="TreeGrafter"/>
</dbReference>
<dbReference type="Pfam" id="PF01735">
    <property type="entry name" value="PLA2_B"/>
    <property type="match status" value="1"/>
</dbReference>
<evidence type="ECO:0000256" key="7">
    <source>
        <dbReference type="ARBA" id="ARBA00023180"/>
    </source>
</evidence>
<evidence type="ECO:0000256" key="3">
    <source>
        <dbReference type="ARBA" id="ARBA00022729"/>
    </source>
</evidence>
<protein>
    <recommendedName>
        <fullName evidence="2 10">Lysophospholipase</fullName>
        <ecNumber evidence="2 10">3.1.1.5</ecNumber>
    </recommendedName>
</protein>
<evidence type="ECO:0000256" key="6">
    <source>
        <dbReference type="ARBA" id="ARBA00023098"/>
    </source>
</evidence>
<evidence type="ECO:0000313" key="12">
    <source>
        <dbReference type="EMBL" id="ODQ81209.1"/>
    </source>
</evidence>
<evidence type="ECO:0000256" key="8">
    <source>
        <dbReference type="ARBA" id="ARBA00059407"/>
    </source>
</evidence>
<dbReference type="FunFam" id="3.40.1090.10:FF:000010">
    <property type="entry name" value="Lysophospholipase"/>
    <property type="match status" value="1"/>
</dbReference>
<accession>A0A1E3QU62</accession>
<dbReference type="GO" id="GO:0004623">
    <property type="term" value="F:phospholipase A2 activity"/>
    <property type="evidence" value="ECO:0007669"/>
    <property type="project" value="TreeGrafter"/>
</dbReference>